<dbReference type="RefSeq" id="WP_057910898.1">
    <property type="nucleotide sequence ID" value="NZ_AZGK01000003.1"/>
</dbReference>
<dbReference type="GO" id="GO:0004175">
    <property type="term" value="F:endopeptidase activity"/>
    <property type="evidence" value="ECO:0007669"/>
    <property type="project" value="UniProtKB-ARBA"/>
</dbReference>
<accession>A0A0R1YWI7</accession>
<proteinExistence type="inferred from homology"/>
<gene>
    <name evidence="4" type="ORF">FC51_GL001414</name>
</gene>
<dbReference type="InterPro" id="IPR052710">
    <property type="entry name" value="CAAX_protease"/>
</dbReference>
<feature type="domain" description="CAAX prenyl protease 2/Lysostaphin resistance protein A-like" evidence="3">
    <location>
        <begin position="131"/>
        <end position="223"/>
    </location>
</feature>
<sequence length="224" mass="25869">MITTRYLTTKSLQILKFVGFLAVYIIAESVFEIAGTYIKDPLRARHVLGLALVLIAGALALIGWRYGKQLAAYNPRNFGKTRPTMKRIAQLLWIFILMTAIQIFWQWLISKHLLTIPSNQQAVNAAEMRMPMWNIFFGGILAPIFEELIFRGIFMNYFFNKDNRLSNILAVVISGSIFGFAHEMSFDFTWIMYSLLGCCLSFAYMHFRDIRYSIALHMMNNLIP</sequence>
<feature type="transmembrane region" description="Helical" evidence="2">
    <location>
        <begin position="46"/>
        <end position="67"/>
    </location>
</feature>
<dbReference type="InterPro" id="IPR003675">
    <property type="entry name" value="Rce1/LyrA-like_dom"/>
</dbReference>
<dbReference type="EMBL" id="AZGK01000003">
    <property type="protein sequence ID" value="KRM46983.1"/>
    <property type="molecule type" value="Genomic_DNA"/>
</dbReference>
<evidence type="ECO:0000256" key="2">
    <source>
        <dbReference type="SAM" id="Phobius"/>
    </source>
</evidence>
<dbReference type="AlphaFoldDB" id="A0A0R1YWI7"/>
<comment type="similarity">
    <text evidence="1">Belongs to the UPF0177 family.</text>
</comment>
<dbReference type="PANTHER" id="PTHR36435">
    <property type="entry name" value="SLR1288 PROTEIN"/>
    <property type="match status" value="1"/>
</dbReference>
<feature type="transmembrane region" description="Helical" evidence="2">
    <location>
        <begin position="165"/>
        <end position="182"/>
    </location>
</feature>
<evidence type="ECO:0000313" key="4">
    <source>
        <dbReference type="EMBL" id="KRM46983.1"/>
    </source>
</evidence>
<evidence type="ECO:0000313" key="5">
    <source>
        <dbReference type="Proteomes" id="UP000051957"/>
    </source>
</evidence>
<comment type="caution">
    <text evidence="4">The sequence shown here is derived from an EMBL/GenBank/DDBJ whole genome shotgun (WGS) entry which is preliminary data.</text>
</comment>
<dbReference type="GeneID" id="69803296"/>
<name>A0A0R1YWI7_9LACO</name>
<dbReference type="PATRIC" id="fig|1423784.4.peg.1446"/>
<protein>
    <submittedName>
        <fullName evidence="4">Abortive infection protein</fullName>
    </submittedName>
</protein>
<evidence type="ECO:0000256" key="1">
    <source>
        <dbReference type="ARBA" id="ARBA00009067"/>
    </source>
</evidence>
<keyword evidence="2" id="KW-0812">Transmembrane</keyword>
<dbReference type="Proteomes" id="UP000051957">
    <property type="component" value="Unassembled WGS sequence"/>
</dbReference>
<dbReference type="PANTHER" id="PTHR36435:SF1">
    <property type="entry name" value="CAAX AMINO TERMINAL PROTEASE FAMILY PROTEIN"/>
    <property type="match status" value="1"/>
</dbReference>
<keyword evidence="2" id="KW-1133">Transmembrane helix</keyword>
<feature type="transmembrane region" description="Helical" evidence="2">
    <location>
        <begin position="12"/>
        <end position="34"/>
    </location>
</feature>
<dbReference type="Pfam" id="PF02517">
    <property type="entry name" value="Rce1-like"/>
    <property type="match status" value="1"/>
</dbReference>
<feature type="transmembrane region" description="Helical" evidence="2">
    <location>
        <begin position="133"/>
        <end position="153"/>
    </location>
</feature>
<keyword evidence="2" id="KW-0472">Membrane</keyword>
<feature type="transmembrane region" description="Helical" evidence="2">
    <location>
        <begin position="88"/>
        <end position="109"/>
    </location>
</feature>
<feature type="transmembrane region" description="Helical" evidence="2">
    <location>
        <begin position="188"/>
        <end position="207"/>
    </location>
</feature>
<reference evidence="4 5" key="1">
    <citation type="journal article" date="2015" name="Genome Announc.">
        <title>Expanding the biotechnology potential of lactobacilli through comparative genomics of 213 strains and associated genera.</title>
        <authorList>
            <person name="Sun Z."/>
            <person name="Harris H.M."/>
            <person name="McCann A."/>
            <person name="Guo C."/>
            <person name="Argimon S."/>
            <person name="Zhang W."/>
            <person name="Yang X."/>
            <person name="Jeffery I.B."/>
            <person name="Cooney J.C."/>
            <person name="Kagawa T.F."/>
            <person name="Liu W."/>
            <person name="Song Y."/>
            <person name="Salvetti E."/>
            <person name="Wrobel A."/>
            <person name="Rasinkangas P."/>
            <person name="Parkhill J."/>
            <person name="Rea M.C."/>
            <person name="O'Sullivan O."/>
            <person name="Ritari J."/>
            <person name="Douillard F.P."/>
            <person name="Paul Ross R."/>
            <person name="Yang R."/>
            <person name="Briner A.E."/>
            <person name="Felis G.E."/>
            <person name="de Vos W.M."/>
            <person name="Barrangou R."/>
            <person name="Klaenhammer T.R."/>
            <person name="Caufield P.W."/>
            <person name="Cui Y."/>
            <person name="Zhang H."/>
            <person name="O'Toole P.W."/>
        </authorList>
    </citation>
    <scope>NUCLEOTIDE SEQUENCE [LARGE SCALE GENOMIC DNA]</scope>
    <source>
        <strain evidence="4 5">DSM 5707</strain>
    </source>
</reference>
<dbReference type="GO" id="GO:0080120">
    <property type="term" value="P:CAAX-box protein maturation"/>
    <property type="evidence" value="ECO:0007669"/>
    <property type="project" value="UniProtKB-ARBA"/>
</dbReference>
<organism evidence="4 5">
    <name type="scientific">Lentilactobacillus parabuchneri DSM 5707 = NBRC 107865</name>
    <dbReference type="NCBI Taxonomy" id="1423784"/>
    <lineage>
        <taxon>Bacteria</taxon>
        <taxon>Bacillati</taxon>
        <taxon>Bacillota</taxon>
        <taxon>Bacilli</taxon>
        <taxon>Lactobacillales</taxon>
        <taxon>Lactobacillaceae</taxon>
        <taxon>Lentilactobacillus</taxon>
    </lineage>
</organism>
<evidence type="ECO:0000259" key="3">
    <source>
        <dbReference type="Pfam" id="PF02517"/>
    </source>
</evidence>